<evidence type="ECO:0000313" key="2">
    <source>
        <dbReference type="EMBL" id="KAF1685419.1"/>
    </source>
</evidence>
<evidence type="ECO:0000313" key="3">
    <source>
        <dbReference type="Proteomes" id="UP000462066"/>
    </source>
</evidence>
<protein>
    <recommendedName>
        <fullName evidence="4">Transmembrane protein</fullName>
    </recommendedName>
</protein>
<keyword evidence="3" id="KW-1185">Reference proteome</keyword>
<name>A0A7V8GKV7_9GAMM</name>
<feature type="transmembrane region" description="Helical" evidence="1">
    <location>
        <begin position="48"/>
        <end position="68"/>
    </location>
</feature>
<dbReference type="AlphaFoldDB" id="A0A7V8GKV7"/>
<dbReference type="RefSeq" id="WP_162311699.1">
    <property type="nucleotide sequence ID" value="NZ_JACHGU010000002.1"/>
</dbReference>
<keyword evidence="1" id="KW-1133">Transmembrane helix</keyword>
<keyword evidence="1" id="KW-0472">Membrane</keyword>
<evidence type="ECO:0008006" key="4">
    <source>
        <dbReference type="Google" id="ProtNLM"/>
    </source>
</evidence>
<feature type="transmembrane region" description="Helical" evidence="1">
    <location>
        <begin position="100"/>
        <end position="120"/>
    </location>
</feature>
<dbReference type="EMBL" id="MWIP01000013">
    <property type="protein sequence ID" value="KAF1685419.1"/>
    <property type="molecule type" value="Genomic_DNA"/>
</dbReference>
<feature type="transmembrane region" description="Helical" evidence="1">
    <location>
        <begin position="12"/>
        <end position="36"/>
    </location>
</feature>
<proteinExistence type="predicted"/>
<reference evidence="2 3" key="1">
    <citation type="submission" date="2017-10" db="EMBL/GenBank/DDBJ databases">
        <title>Whole genome sequencing of Pseudoxanthomonas broegbernensis DSM 12573(T).</title>
        <authorList>
            <person name="Kumar S."/>
            <person name="Bansal K."/>
            <person name="Kaur A."/>
            <person name="Patil P."/>
            <person name="Sharma S."/>
            <person name="Patil P.B."/>
        </authorList>
    </citation>
    <scope>NUCLEOTIDE SEQUENCE [LARGE SCALE GENOMIC DNA]</scope>
    <source>
        <strain evidence="2 3">DSM 12573</strain>
    </source>
</reference>
<gene>
    <name evidence="2" type="ORF">B1992_11785</name>
</gene>
<feature type="transmembrane region" description="Helical" evidence="1">
    <location>
        <begin position="132"/>
        <end position="150"/>
    </location>
</feature>
<accession>A0A7V8GKV7</accession>
<organism evidence="2 3">
    <name type="scientific">Pseudoxanthomonas broegbernensis</name>
    <dbReference type="NCBI Taxonomy" id="83619"/>
    <lineage>
        <taxon>Bacteria</taxon>
        <taxon>Pseudomonadati</taxon>
        <taxon>Pseudomonadota</taxon>
        <taxon>Gammaproteobacteria</taxon>
        <taxon>Lysobacterales</taxon>
        <taxon>Lysobacteraceae</taxon>
        <taxon>Pseudoxanthomonas</taxon>
    </lineage>
</organism>
<comment type="caution">
    <text evidence="2">The sequence shown here is derived from an EMBL/GenBank/DDBJ whole genome shotgun (WGS) entry which is preliminary data.</text>
</comment>
<dbReference type="Proteomes" id="UP000462066">
    <property type="component" value="Unassembled WGS sequence"/>
</dbReference>
<sequence>MSAYLANTWIRIGLALVVLGWGPLLAIIVLAAIGLWPDPNPNPIGPGLLFFFTFWPAIICLSVGVVRVRRNAAAAPRGPISRTATASAARTQPVLARLSGFFWVRLFVGLSGAGLFLYGLASLSEDSSRGPAASIVLGGVAMYWGFVGRVPSWFRR</sequence>
<evidence type="ECO:0000256" key="1">
    <source>
        <dbReference type="SAM" id="Phobius"/>
    </source>
</evidence>
<keyword evidence="1" id="KW-0812">Transmembrane</keyword>